<dbReference type="InterPro" id="IPR006101">
    <property type="entry name" value="Glyco_hydro_2"/>
</dbReference>
<keyword evidence="9" id="KW-1185">Reference proteome</keyword>
<dbReference type="InterPro" id="IPR013783">
    <property type="entry name" value="Ig-like_fold"/>
</dbReference>
<comment type="similarity">
    <text evidence="1">Belongs to the glycosyl hydrolase 2 family.</text>
</comment>
<evidence type="ECO:0000259" key="6">
    <source>
        <dbReference type="Pfam" id="PF02836"/>
    </source>
</evidence>
<dbReference type="PANTHER" id="PTHR42732">
    <property type="entry name" value="BETA-GALACTOSIDASE"/>
    <property type="match status" value="1"/>
</dbReference>
<evidence type="ECO:0000256" key="3">
    <source>
        <dbReference type="ARBA" id="ARBA00023295"/>
    </source>
</evidence>
<dbReference type="InterPro" id="IPR017853">
    <property type="entry name" value="GH"/>
</dbReference>
<evidence type="ECO:0000313" key="9">
    <source>
        <dbReference type="Proteomes" id="UP000746690"/>
    </source>
</evidence>
<protein>
    <submittedName>
        <fullName evidence="8">Glycoside hydrolase family 2</fullName>
    </submittedName>
</protein>
<evidence type="ECO:0000256" key="2">
    <source>
        <dbReference type="ARBA" id="ARBA00022801"/>
    </source>
</evidence>
<feature type="chain" id="PRO_5045578975" evidence="4">
    <location>
        <begin position="29"/>
        <end position="598"/>
    </location>
</feature>
<reference evidence="8 9" key="1">
    <citation type="submission" date="2020-04" db="EMBL/GenBank/DDBJ databases">
        <title>A Flavivirga sp. nov.</title>
        <authorList>
            <person name="Sun X."/>
        </authorList>
    </citation>
    <scope>NUCLEOTIDE SEQUENCE [LARGE SCALE GENOMIC DNA]</scope>
    <source>
        <strain evidence="8 9">Y03</strain>
    </source>
</reference>
<name>A0ABX1RXD7_9FLAO</name>
<sequence length="598" mass="69184">MDMRLVKALKRFCLITMCFFAAITGLKAQDFMVNIPNRSQISLNGKWECIIDPVDVGIKKWKSLYKDVPNNKDHRTEYAFISSNTLNVPGDFNSQRPELKFYESTVWYKKVINVKKKKGKRLFLYFDAVNYVSDVFLNSEKLGSHEGGFTPFQFEITNKVKDGENAIIIRVNNRRQKEGVPALGYDWVNYGGITRDVRLVETNETFIEDYFVQLKKGSGKRIEGYIQLNGSKLLQKISIKIPEAKINHTATTDHKGNAKISIDKKLELWSPSNPKLYRVIIQSETDSIEEHIGFRSISTNGTEIILNGQPIFLKGVNFHEEASERASRAYTKEDAKKHLNMAQELGCNFIRTAHYPQNEYVVRLAEEMGFMLWEEIPVFQGISFGNKKTVTLANKQLTEMLRRDKNRCAVIIWSVSNETYPNHTRTSVLKSLVDSCRVIDNTRLVSTALNKYEKKGNVFTIKDDLIEALDVIGMNQYLGWYNGWTVSPEDIVWKSEYNKPLIISEFGAEALYGHHGSNDDTSSWSEEFQETFYRKQITMQKNIPFLSGTCPWTLIDFRSPLRLHPIYQDYWNRKGLLSEQGYRKKAWYVMKAYYDTIK</sequence>
<dbReference type="InterPro" id="IPR006104">
    <property type="entry name" value="Glyco_hydro_2_N"/>
</dbReference>
<dbReference type="Gene3D" id="3.20.20.80">
    <property type="entry name" value="Glycosidases"/>
    <property type="match status" value="1"/>
</dbReference>
<proteinExistence type="inferred from homology"/>
<gene>
    <name evidence="8" type="ORF">HHX25_05090</name>
</gene>
<dbReference type="InterPro" id="IPR051913">
    <property type="entry name" value="GH2_Domain-Containing"/>
</dbReference>
<dbReference type="InterPro" id="IPR036156">
    <property type="entry name" value="Beta-gal/glucu_dom_sf"/>
</dbReference>
<dbReference type="Pfam" id="PF00703">
    <property type="entry name" value="Glyco_hydro_2"/>
    <property type="match status" value="1"/>
</dbReference>
<dbReference type="PRINTS" id="PR00132">
    <property type="entry name" value="GLHYDRLASE2"/>
</dbReference>
<dbReference type="Gene3D" id="2.60.40.10">
    <property type="entry name" value="Immunoglobulins"/>
    <property type="match status" value="1"/>
</dbReference>
<dbReference type="InterPro" id="IPR006103">
    <property type="entry name" value="Glyco_hydro_2_cat"/>
</dbReference>
<dbReference type="Proteomes" id="UP000746690">
    <property type="component" value="Unassembled WGS sequence"/>
</dbReference>
<feature type="domain" description="Glycoside hydrolase family 2 catalytic" evidence="6">
    <location>
        <begin position="301"/>
        <end position="557"/>
    </location>
</feature>
<dbReference type="PANTHER" id="PTHR42732:SF1">
    <property type="entry name" value="BETA-MANNOSIDASE"/>
    <property type="match status" value="1"/>
</dbReference>
<dbReference type="InterPro" id="IPR008979">
    <property type="entry name" value="Galactose-bd-like_sf"/>
</dbReference>
<dbReference type="Pfam" id="PF02837">
    <property type="entry name" value="Glyco_hydro_2_N"/>
    <property type="match status" value="1"/>
</dbReference>
<evidence type="ECO:0000313" key="8">
    <source>
        <dbReference type="EMBL" id="NMH86869.1"/>
    </source>
</evidence>
<dbReference type="EMBL" id="JABBHF010000002">
    <property type="protein sequence ID" value="NMH86869.1"/>
    <property type="molecule type" value="Genomic_DNA"/>
</dbReference>
<keyword evidence="4" id="KW-0732">Signal</keyword>
<accession>A0ABX1RXD7</accession>
<dbReference type="SUPFAM" id="SSF51445">
    <property type="entry name" value="(Trans)glycosidases"/>
    <property type="match status" value="1"/>
</dbReference>
<evidence type="ECO:0000256" key="1">
    <source>
        <dbReference type="ARBA" id="ARBA00007401"/>
    </source>
</evidence>
<keyword evidence="3" id="KW-0326">Glycosidase</keyword>
<dbReference type="InterPro" id="IPR006102">
    <property type="entry name" value="Ig-like_GH2"/>
</dbReference>
<keyword evidence="2 8" id="KW-0378">Hydrolase</keyword>
<evidence type="ECO:0000256" key="4">
    <source>
        <dbReference type="SAM" id="SignalP"/>
    </source>
</evidence>
<feature type="domain" description="Glycoside hydrolase family 2 immunoglobulin-like beta-sandwich" evidence="5">
    <location>
        <begin position="206"/>
        <end position="295"/>
    </location>
</feature>
<feature type="signal peptide" evidence="4">
    <location>
        <begin position="1"/>
        <end position="28"/>
    </location>
</feature>
<evidence type="ECO:0000259" key="5">
    <source>
        <dbReference type="Pfam" id="PF00703"/>
    </source>
</evidence>
<dbReference type="SUPFAM" id="SSF49303">
    <property type="entry name" value="beta-Galactosidase/glucuronidase domain"/>
    <property type="match status" value="1"/>
</dbReference>
<evidence type="ECO:0000259" key="7">
    <source>
        <dbReference type="Pfam" id="PF02837"/>
    </source>
</evidence>
<organism evidence="8 9">
    <name type="scientific">Flavivirga algicola</name>
    <dbReference type="NCBI Taxonomy" id="2729136"/>
    <lineage>
        <taxon>Bacteria</taxon>
        <taxon>Pseudomonadati</taxon>
        <taxon>Bacteroidota</taxon>
        <taxon>Flavobacteriia</taxon>
        <taxon>Flavobacteriales</taxon>
        <taxon>Flavobacteriaceae</taxon>
        <taxon>Flavivirga</taxon>
    </lineage>
</organism>
<dbReference type="Gene3D" id="2.60.120.260">
    <property type="entry name" value="Galactose-binding domain-like"/>
    <property type="match status" value="1"/>
</dbReference>
<dbReference type="Pfam" id="PF02836">
    <property type="entry name" value="Glyco_hydro_2_C"/>
    <property type="match status" value="1"/>
</dbReference>
<dbReference type="GO" id="GO:0016787">
    <property type="term" value="F:hydrolase activity"/>
    <property type="evidence" value="ECO:0007669"/>
    <property type="project" value="UniProtKB-KW"/>
</dbReference>
<feature type="domain" description="Glycosyl hydrolases family 2 sugar binding" evidence="7">
    <location>
        <begin position="42"/>
        <end position="201"/>
    </location>
</feature>
<comment type="caution">
    <text evidence="8">The sequence shown here is derived from an EMBL/GenBank/DDBJ whole genome shotgun (WGS) entry which is preliminary data.</text>
</comment>
<dbReference type="SUPFAM" id="SSF49785">
    <property type="entry name" value="Galactose-binding domain-like"/>
    <property type="match status" value="1"/>
</dbReference>